<feature type="domain" description="RNase H type-1" evidence="2">
    <location>
        <begin position="88"/>
        <end position="171"/>
    </location>
</feature>
<proteinExistence type="predicted"/>
<feature type="region of interest" description="Disordered" evidence="1">
    <location>
        <begin position="1"/>
        <end position="20"/>
    </location>
</feature>
<sequence length="199" mass="22690">KGVLQEGLGRRVGSGTGSGTKIPVRDTAEWKVDLIRNTFSDNDARRILNSPLSNYQHEDYQIPLYVRRVELESWQPSKPPVTNENVPSVFAVEAIVCIQRIQVGLDLGLMDTEVKGDALTVIKKLLHEREDKSEIVVLIRDGKCLGKQFRTCIFKYCPRTVNDVTHLLATEGLKIGEQWCLRDEVPKFDREAMERDRRV</sequence>
<dbReference type="AlphaFoldDB" id="A0A7J8Q956"/>
<evidence type="ECO:0000313" key="3">
    <source>
        <dbReference type="EMBL" id="MBA0597796.1"/>
    </source>
</evidence>
<protein>
    <recommendedName>
        <fullName evidence="2">RNase H type-1 domain-containing protein</fullName>
    </recommendedName>
</protein>
<dbReference type="EMBL" id="JABEZZ010000010">
    <property type="protein sequence ID" value="MBA0597796.1"/>
    <property type="molecule type" value="Genomic_DNA"/>
</dbReference>
<reference evidence="3 4" key="1">
    <citation type="journal article" date="2019" name="Genome Biol. Evol.">
        <title>Insights into the evolution of the New World diploid cottons (Gossypium, subgenus Houzingenia) based on genome sequencing.</title>
        <authorList>
            <person name="Grover C.E."/>
            <person name="Arick M.A. 2nd"/>
            <person name="Thrash A."/>
            <person name="Conover J.L."/>
            <person name="Sanders W.S."/>
            <person name="Peterson D.G."/>
            <person name="Frelichowski J.E."/>
            <person name="Scheffler J.A."/>
            <person name="Scheffler B.E."/>
            <person name="Wendel J.F."/>
        </authorList>
    </citation>
    <scope>NUCLEOTIDE SEQUENCE [LARGE SCALE GENOMIC DNA]</scope>
    <source>
        <strain evidence="3">8</strain>
        <tissue evidence="3">Leaf</tissue>
    </source>
</reference>
<dbReference type="GO" id="GO:0004523">
    <property type="term" value="F:RNA-DNA hybrid ribonuclease activity"/>
    <property type="evidence" value="ECO:0007669"/>
    <property type="project" value="InterPro"/>
</dbReference>
<organism evidence="3 4">
    <name type="scientific">Gossypium raimondii</name>
    <name type="common">Peruvian cotton</name>
    <name type="synonym">Gossypium klotzschianum subsp. raimondii</name>
    <dbReference type="NCBI Taxonomy" id="29730"/>
    <lineage>
        <taxon>Eukaryota</taxon>
        <taxon>Viridiplantae</taxon>
        <taxon>Streptophyta</taxon>
        <taxon>Embryophyta</taxon>
        <taxon>Tracheophyta</taxon>
        <taxon>Spermatophyta</taxon>
        <taxon>Magnoliopsida</taxon>
        <taxon>eudicotyledons</taxon>
        <taxon>Gunneridae</taxon>
        <taxon>Pentapetalae</taxon>
        <taxon>rosids</taxon>
        <taxon>malvids</taxon>
        <taxon>Malvales</taxon>
        <taxon>Malvaceae</taxon>
        <taxon>Malvoideae</taxon>
        <taxon>Gossypium</taxon>
    </lineage>
</organism>
<name>A0A7J8Q956_GOSRA</name>
<comment type="caution">
    <text evidence="3">The sequence shown here is derived from an EMBL/GenBank/DDBJ whole genome shotgun (WGS) entry which is preliminary data.</text>
</comment>
<dbReference type="GO" id="GO:0003676">
    <property type="term" value="F:nucleic acid binding"/>
    <property type="evidence" value="ECO:0007669"/>
    <property type="project" value="InterPro"/>
</dbReference>
<dbReference type="Pfam" id="PF13456">
    <property type="entry name" value="RVT_3"/>
    <property type="match status" value="1"/>
</dbReference>
<accession>A0A7J8Q956</accession>
<evidence type="ECO:0000313" key="4">
    <source>
        <dbReference type="Proteomes" id="UP000593578"/>
    </source>
</evidence>
<dbReference type="InterPro" id="IPR002156">
    <property type="entry name" value="RNaseH_domain"/>
</dbReference>
<feature type="non-terminal residue" evidence="3">
    <location>
        <position position="199"/>
    </location>
</feature>
<evidence type="ECO:0000256" key="1">
    <source>
        <dbReference type="SAM" id="MobiDB-lite"/>
    </source>
</evidence>
<gene>
    <name evidence="3" type="ORF">Gorai_007586</name>
</gene>
<dbReference type="Proteomes" id="UP000593578">
    <property type="component" value="Unassembled WGS sequence"/>
</dbReference>
<evidence type="ECO:0000259" key="2">
    <source>
        <dbReference type="Pfam" id="PF13456"/>
    </source>
</evidence>